<dbReference type="PANTHER" id="PTHR12746">
    <property type="entry name" value="NONSENSE-MEDIATED MRNA DECAY PROTEIN 3"/>
    <property type="match status" value="1"/>
</dbReference>
<dbReference type="GO" id="GO:0005737">
    <property type="term" value="C:cytoplasm"/>
    <property type="evidence" value="ECO:0007669"/>
    <property type="project" value="UniProtKB-SubCell"/>
</dbReference>
<dbReference type="Pfam" id="PF21193">
    <property type="entry name" value="NMD_SH3"/>
    <property type="match status" value="1"/>
</dbReference>
<dbReference type="GO" id="GO:0000055">
    <property type="term" value="P:ribosomal large subunit export from nucleus"/>
    <property type="evidence" value="ECO:0007669"/>
    <property type="project" value="TreeGrafter"/>
</dbReference>
<dbReference type="InterPro" id="IPR007064">
    <property type="entry name" value="Nmd3_N"/>
</dbReference>
<dbReference type="GO" id="GO:0015031">
    <property type="term" value="P:protein transport"/>
    <property type="evidence" value="ECO:0007669"/>
    <property type="project" value="UniProtKB-KW"/>
</dbReference>
<keyword evidence="13" id="KW-1185">Reference proteome</keyword>
<dbReference type="EMBL" id="MTYJ01000187">
    <property type="protein sequence ID" value="OWA50284.1"/>
    <property type="molecule type" value="Genomic_DNA"/>
</dbReference>
<dbReference type="Pfam" id="PF21192">
    <property type="entry name" value="OB_NMD3"/>
    <property type="match status" value="1"/>
</dbReference>
<evidence type="ECO:0000313" key="13">
    <source>
        <dbReference type="Proteomes" id="UP000192578"/>
    </source>
</evidence>
<sequence>MEYVPESAAPLQVGKILCFQCGTPIEPNATNMCVACLRSHVDITEEIAKQNTLNMCKSCGRYAVPPSSWQVCALESKELLAVCLKRIKGLNHVRLVDAGFVWTEPHSRRVKVKLTVQKEVTQGAVLQQEFVIEFVVQTQMCDNCHRGEAKDFWRAVVQLRQKAEHKKTFYYLEQLILKHKAHARTVNIKQVPDGVDFFFPGRSDARKFLDFLVGIVPCRFKTSEQLLSHDANNNVFNYKYTFSVEIVPINKDDVVCLPRETAQQLGNFAELCICTRVTSVVTFIDPRTAQVTEMNGNSYWREPFRSICNQKRLSEFTVINVESLSDAEINSHGPQSDKHVVADIWVMKSSDLGKSDAPQYCTRSHLGHLLHPGDSVMGFDLANANVNEEHFEKYEKRQLKKDRLPDVILVKKVFADRNTRKRARQWKLRRLRKENGSVTDGSAEGNDYQDFLEDLEEDANFRQGVNIYKDPTAMPVDEDDQDEGVPKITLQEMLEGLNLAEEEEVMAVPAEEEESADVEIA</sequence>
<accession>A0A9X6RJU9</accession>
<evidence type="ECO:0000256" key="6">
    <source>
        <dbReference type="ARBA" id="ARBA00022927"/>
    </source>
</evidence>
<evidence type="ECO:0000256" key="8">
    <source>
        <dbReference type="RuleBase" id="RU364108"/>
    </source>
</evidence>
<feature type="domain" description="60S ribosomal export protein NMD3 SH3" evidence="11">
    <location>
        <begin position="250"/>
        <end position="295"/>
    </location>
</feature>
<dbReference type="OrthoDB" id="203821at2759"/>
<dbReference type="GO" id="GO:0043023">
    <property type="term" value="F:ribosomal large subunit binding"/>
    <property type="evidence" value="ECO:0007669"/>
    <property type="project" value="InterPro"/>
</dbReference>
<dbReference type="PANTHER" id="PTHR12746:SF2">
    <property type="entry name" value="60S RIBOSOMAL EXPORT PROTEIN NMD3"/>
    <property type="match status" value="1"/>
</dbReference>
<dbReference type="InterPro" id="IPR039768">
    <property type="entry name" value="Nmd3"/>
</dbReference>
<evidence type="ECO:0000256" key="5">
    <source>
        <dbReference type="ARBA" id="ARBA00022490"/>
    </source>
</evidence>
<feature type="domain" description="60S ribosomal export protein NMD3 OB-fold" evidence="10">
    <location>
        <begin position="313"/>
        <end position="412"/>
    </location>
</feature>
<comment type="caution">
    <text evidence="12">The sequence shown here is derived from an EMBL/GenBank/DDBJ whole genome shotgun (WGS) entry which is preliminary data.</text>
</comment>
<dbReference type="GO" id="GO:0005634">
    <property type="term" value="C:nucleus"/>
    <property type="evidence" value="ECO:0007669"/>
    <property type="project" value="UniProtKB-SubCell"/>
</dbReference>
<keyword evidence="7 8" id="KW-0539">Nucleus</keyword>
<evidence type="ECO:0000256" key="2">
    <source>
        <dbReference type="ARBA" id="ARBA00009794"/>
    </source>
</evidence>
<dbReference type="AlphaFoldDB" id="A0A9X6RJU9"/>
<protein>
    <recommendedName>
        <fullName evidence="3 8">60S ribosomal export protein NMD3</fullName>
    </recommendedName>
</protein>
<comment type="similarity">
    <text evidence="2 8">Belongs to the NMD3 family.</text>
</comment>
<evidence type="ECO:0000256" key="7">
    <source>
        <dbReference type="ARBA" id="ARBA00023242"/>
    </source>
</evidence>
<keyword evidence="4 8" id="KW-0813">Transport</keyword>
<organism evidence="12 13">
    <name type="scientific">Hypsibius exemplaris</name>
    <name type="common">Freshwater tardigrade</name>
    <dbReference type="NCBI Taxonomy" id="2072580"/>
    <lineage>
        <taxon>Eukaryota</taxon>
        <taxon>Metazoa</taxon>
        <taxon>Ecdysozoa</taxon>
        <taxon>Tardigrada</taxon>
        <taxon>Eutardigrada</taxon>
        <taxon>Parachela</taxon>
        <taxon>Hypsibioidea</taxon>
        <taxon>Hypsibiidae</taxon>
        <taxon>Hypsibius</taxon>
    </lineage>
</organism>
<comment type="subcellular location">
    <subcellularLocation>
        <location evidence="8">Cytoplasm</location>
    </subcellularLocation>
    <subcellularLocation>
        <location evidence="8">Nucleus</location>
    </subcellularLocation>
</comment>
<feature type="domain" description="Nmd3 N-terminal" evidence="9">
    <location>
        <begin position="18"/>
        <end position="246"/>
    </location>
</feature>
<proteinExistence type="inferred from homology"/>
<dbReference type="InterPro" id="IPR048899">
    <property type="entry name" value="NMD_SH3"/>
</dbReference>
<keyword evidence="5 8" id="KW-0963">Cytoplasm</keyword>
<reference evidence="13" key="1">
    <citation type="submission" date="2017-01" db="EMBL/GenBank/DDBJ databases">
        <title>Comparative genomics of anhydrobiosis in the tardigrade Hypsibius dujardini.</title>
        <authorList>
            <person name="Yoshida Y."/>
            <person name="Koutsovoulos G."/>
            <person name="Laetsch D."/>
            <person name="Stevens L."/>
            <person name="Kumar S."/>
            <person name="Horikawa D."/>
            <person name="Ishino K."/>
            <person name="Komine S."/>
            <person name="Tomita M."/>
            <person name="Blaxter M."/>
            <person name="Arakawa K."/>
        </authorList>
    </citation>
    <scope>NUCLEOTIDE SEQUENCE [LARGE SCALE GENOMIC DNA]</scope>
    <source>
        <strain evidence="13">Z151</strain>
    </source>
</reference>
<name>A0A9X6RJU9_HYPEX</name>
<gene>
    <name evidence="12" type="ORF">BV898_14806</name>
</gene>
<evidence type="ECO:0000259" key="10">
    <source>
        <dbReference type="Pfam" id="PF21192"/>
    </source>
</evidence>
<keyword evidence="6 8" id="KW-0653">Protein transport</keyword>
<dbReference type="Proteomes" id="UP000192578">
    <property type="component" value="Unassembled WGS sequence"/>
</dbReference>
<evidence type="ECO:0000256" key="4">
    <source>
        <dbReference type="ARBA" id="ARBA00022448"/>
    </source>
</evidence>
<evidence type="ECO:0000259" key="11">
    <source>
        <dbReference type="Pfam" id="PF21193"/>
    </source>
</evidence>
<comment type="function">
    <text evidence="1 8">Acts as an adapter for the XPO1/CRM1-mediated export of the 60S ribosomal subunit.</text>
</comment>
<evidence type="ECO:0000256" key="1">
    <source>
        <dbReference type="ARBA" id="ARBA00002269"/>
    </source>
</evidence>
<evidence type="ECO:0000259" key="9">
    <source>
        <dbReference type="Pfam" id="PF04981"/>
    </source>
</evidence>
<evidence type="ECO:0000313" key="12">
    <source>
        <dbReference type="EMBL" id="OWA50284.1"/>
    </source>
</evidence>
<dbReference type="Pfam" id="PF04981">
    <property type="entry name" value="NMD3"/>
    <property type="match status" value="1"/>
</dbReference>
<evidence type="ECO:0000256" key="3">
    <source>
        <dbReference type="ARBA" id="ARBA00017035"/>
    </source>
</evidence>
<dbReference type="InterPro" id="IPR048898">
    <property type="entry name" value="OB_NMD3"/>
</dbReference>